<dbReference type="EMBL" id="FNJQ01000009">
    <property type="protein sequence ID" value="SDP20692.1"/>
    <property type="molecule type" value="Genomic_DNA"/>
</dbReference>
<feature type="signal peptide" evidence="2">
    <location>
        <begin position="1"/>
        <end position="22"/>
    </location>
</feature>
<feature type="chain" id="PRO_5010307158" evidence="2">
    <location>
        <begin position="23"/>
        <end position="410"/>
    </location>
</feature>
<feature type="coiled-coil region" evidence="1">
    <location>
        <begin position="92"/>
        <end position="119"/>
    </location>
</feature>
<keyword evidence="2" id="KW-0732">Signal</keyword>
<evidence type="ECO:0000313" key="4">
    <source>
        <dbReference type="EMBL" id="SDP20692.1"/>
    </source>
</evidence>
<name>A0A1H0QTQ9_SELRU</name>
<reference evidence="4 5" key="1">
    <citation type="submission" date="2016-10" db="EMBL/GenBank/DDBJ databases">
        <authorList>
            <person name="de Groot N.N."/>
        </authorList>
    </citation>
    <scope>NUCLEOTIDE SEQUENCE [LARGE SCALE GENOMIC DNA]</scope>
    <source>
        <strain evidence="4 5">S137</strain>
    </source>
</reference>
<dbReference type="AlphaFoldDB" id="A0A1H0QTQ9"/>
<dbReference type="PANTHER" id="PTHR43308">
    <property type="entry name" value="OUTER MEMBRANE PROTEIN ALPHA-RELATED"/>
    <property type="match status" value="1"/>
</dbReference>
<dbReference type="Proteomes" id="UP000182412">
    <property type="component" value="Unassembled WGS sequence"/>
</dbReference>
<dbReference type="OrthoDB" id="5845122at2"/>
<dbReference type="PANTHER" id="PTHR43308:SF1">
    <property type="entry name" value="OUTER MEMBRANE PROTEIN ALPHA"/>
    <property type="match status" value="1"/>
</dbReference>
<dbReference type="RefSeq" id="WP_074571936.1">
    <property type="nucleotide sequence ID" value="NZ_FNJQ01000009.1"/>
</dbReference>
<evidence type="ECO:0000259" key="3">
    <source>
        <dbReference type="PROSITE" id="PS51272"/>
    </source>
</evidence>
<dbReference type="PROSITE" id="PS51257">
    <property type="entry name" value="PROKAR_LIPOPROTEIN"/>
    <property type="match status" value="1"/>
</dbReference>
<evidence type="ECO:0000313" key="5">
    <source>
        <dbReference type="Proteomes" id="UP000182412"/>
    </source>
</evidence>
<accession>A0A1H0QTQ9</accession>
<dbReference type="InterPro" id="IPR038636">
    <property type="entry name" value="Wzi_sf"/>
</dbReference>
<evidence type="ECO:0000256" key="2">
    <source>
        <dbReference type="SAM" id="SignalP"/>
    </source>
</evidence>
<keyword evidence="1" id="KW-0175">Coiled coil</keyword>
<gene>
    <name evidence="4" type="ORF">SAMN05216366_10959</name>
</gene>
<protein>
    <submittedName>
        <fullName evidence="4">S-layer homology domain-containing protein</fullName>
    </submittedName>
</protein>
<sequence length="410" mass="45715">MKKLIAAVGTACLLGSCGVANAAASPFTDVPQDSWAYDAVAQLAADGIVEGYGDGTFKGKRAITRFEMAQITAKAMAKNPQGADKALVEKLQAEFSEELKNLGVRVAELERNADKLRFDGFFRLRQEHFGKDNNFANTSKAYVELYTHAQVNDNWTVESKEKITTNMKNDQGNTGLVELHNAYGYGKYKNFTVKVGKFDTVDGYAYTHEDPMRGVQVTLGTKLKAKIAGGRIGNPNNKFDADVVSGIFTYPIAKRTNLYAGYYYLKPWRLGANAFQCKNVAKEDYSLGNIGFDTLLGKNFRFIALYSRSNAESTVPVNRNGFLIELDYKRMMVQNPGSFMLMLRHLRVNDTTAISSRYEAYCQGRAYGTEIGGCYAPIKNVELGAKYFFGKDEVTKKTKTFVRTEAKYFF</sequence>
<evidence type="ECO:0000256" key="1">
    <source>
        <dbReference type="SAM" id="Coils"/>
    </source>
</evidence>
<proteinExistence type="predicted"/>
<dbReference type="PROSITE" id="PS51272">
    <property type="entry name" value="SLH"/>
    <property type="match status" value="1"/>
</dbReference>
<dbReference type="InterPro" id="IPR051465">
    <property type="entry name" value="Cell_Envelope_Struct_Comp"/>
</dbReference>
<dbReference type="Gene3D" id="2.40.160.130">
    <property type="entry name" value="Capsule assembly protein Wzi"/>
    <property type="match status" value="1"/>
</dbReference>
<dbReference type="Pfam" id="PF00395">
    <property type="entry name" value="SLH"/>
    <property type="match status" value="1"/>
</dbReference>
<dbReference type="InterPro" id="IPR001119">
    <property type="entry name" value="SLH_dom"/>
</dbReference>
<feature type="domain" description="SLH" evidence="3">
    <location>
        <begin position="23"/>
        <end position="86"/>
    </location>
</feature>
<organism evidence="4 5">
    <name type="scientific">Selenomonas ruminantium</name>
    <dbReference type="NCBI Taxonomy" id="971"/>
    <lineage>
        <taxon>Bacteria</taxon>
        <taxon>Bacillati</taxon>
        <taxon>Bacillota</taxon>
        <taxon>Negativicutes</taxon>
        <taxon>Selenomonadales</taxon>
        <taxon>Selenomonadaceae</taxon>
        <taxon>Selenomonas</taxon>
    </lineage>
</organism>
<dbReference type="SUPFAM" id="SSF56935">
    <property type="entry name" value="Porins"/>
    <property type="match status" value="1"/>
</dbReference>